<dbReference type="RefSeq" id="WP_136964144.1">
    <property type="nucleotide sequence ID" value="NZ_CP039690.1"/>
</dbReference>
<protein>
    <submittedName>
        <fullName evidence="1">DUF2478 domain-containing protein</fullName>
    </submittedName>
</protein>
<dbReference type="Pfam" id="PF10649">
    <property type="entry name" value="DUF2478"/>
    <property type="match status" value="1"/>
</dbReference>
<reference evidence="1 2" key="1">
    <citation type="submission" date="2019-04" db="EMBL/GenBank/DDBJ databases">
        <title>Phreatobacter aquaticus sp. nov.</title>
        <authorList>
            <person name="Choi A."/>
        </authorList>
    </citation>
    <scope>NUCLEOTIDE SEQUENCE [LARGE SCALE GENOMIC DNA]</scope>
    <source>
        <strain evidence="1 2">KCTC 52518</strain>
    </source>
</reference>
<accession>A0A4D7B4J3</accession>
<dbReference type="Proteomes" id="UP000298781">
    <property type="component" value="Chromosome"/>
</dbReference>
<dbReference type="OrthoDB" id="5918880at2"/>
<sequence>MTEHAGARSDRPKFHGDCDVAAMVYGPGDNPDAVLTGFLRHLLGLGFDALGVVQRRRPDHPGFDGTAEFTLVPDDGWRGDANGAGKSNMAACGTALQGIGARLSLALKRRPDVVILNRYGSLEAAGAGLLDVLAQAIDRDIPVLIAVPEALFPHWLARAEGLAVKLRPDRPSLDAWWHSLGNSPLDATSDAVSGATFCERFK</sequence>
<dbReference type="EMBL" id="CP039690">
    <property type="protein sequence ID" value="QCI68729.1"/>
    <property type="molecule type" value="Genomic_DNA"/>
</dbReference>
<keyword evidence="2" id="KW-1185">Reference proteome</keyword>
<gene>
    <name evidence="1" type="ORF">E8M01_33560</name>
</gene>
<organism evidence="1 2">
    <name type="scientific">Phreatobacter stygius</name>
    <dbReference type="NCBI Taxonomy" id="1940610"/>
    <lineage>
        <taxon>Bacteria</taxon>
        <taxon>Pseudomonadati</taxon>
        <taxon>Pseudomonadota</taxon>
        <taxon>Alphaproteobacteria</taxon>
        <taxon>Hyphomicrobiales</taxon>
        <taxon>Phreatobacteraceae</taxon>
        <taxon>Phreatobacter</taxon>
    </lineage>
</organism>
<name>A0A4D7B4J3_9HYPH</name>
<evidence type="ECO:0000313" key="2">
    <source>
        <dbReference type="Proteomes" id="UP000298781"/>
    </source>
</evidence>
<dbReference type="InterPro" id="IPR018912">
    <property type="entry name" value="DUF2478"/>
</dbReference>
<proteinExistence type="predicted"/>
<dbReference type="AlphaFoldDB" id="A0A4D7B4J3"/>
<dbReference type="KEGG" id="pstg:E8M01_33560"/>
<evidence type="ECO:0000313" key="1">
    <source>
        <dbReference type="EMBL" id="QCI68729.1"/>
    </source>
</evidence>